<dbReference type="EMBL" id="JADAQT010000052">
    <property type="protein sequence ID" value="MBE1874838.1"/>
    <property type="molecule type" value="Genomic_DNA"/>
</dbReference>
<reference evidence="2 3" key="1">
    <citation type="submission" date="2020-10" db="EMBL/GenBank/DDBJ databases">
        <title>Myceligenerans pegani sp. nov., an endophytic actinomycete isolated from Peganum harmala L. in Xinjiang, China.</title>
        <authorList>
            <person name="Xin L."/>
        </authorList>
    </citation>
    <scope>NUCLEOTIDE SEQUENCE [LARGE SCALE GENOMIC DNA]</scope>
    <source>
        <strain evidence="2 3">TRM65318</strain>
    </source>
</reference>
<comment type="caution">
    <text evidence="2">The sequence shown here is derived from an EMBL/GenBank/DDBJ whole genome shotgun (WGS) entry which is preliminary data.</text>
</comment>
<evidence type="ECO:0000256" key="1">
    <source>
        <dbReference type="SAM" id="MobiDB-lite"/>
    </source>
</evidence>
<sequence length="118" mass="12112">GVVTPVGRDEKVAPRGGRLGTGQPEPTETQPMPVLQARGLEGPRRTPLTYSAPSDDGSGSAFVQGPANRRGRRVAAGGTEQASSGPADTRTFPGTPRNAQCPCGSGKKYKACHGLNDA</sequence>
<dbReference type="InterPro" id="IPR004027">
    <property type="entry name" value="SEC_C_motif"/>
</dbReference>
<dbReference type="Gene3D" id="3.10.450.50">
    <property type="match status" value="1"/>
</dbReference>
<evidence type="ECO:0000313" key="2">
    <source>
        <dbReference type="EMBL" id="MBE1874838.1"/>
    </source>
</evidence>
<dbReference type="SUPFAM" id="SSF103642">
    <property type="entry name" value="Sec-C motif"/>
    <property type="match status" value="1"/>
</dbReference>
<proteinExistence type="predicted"/>
<organism evidence="2 3">
    <name type="scientific">Myceligenerans pegani</name>
    <dbReference type="NCBI Taxonomy" id="2776917"/>
    <lineage>
        <taxon>Bacteria</taxon>
        <taxon>Bacillati</taxon>
        <taxon>Actinomycetota</taxon>
        <taxon>Actinomycetes</taxon>
        <taxon>Micrococcales</taxon>
        <taxon>Promicromonosporaceae</taxon>
        <taxon>Myceligenerans</taxon>
    </lineage>
</organism>
<evidence type="ECO:0000313" key="3">
    <source>
        <dbReference type="Proteomes" id="UP000625527"/>
    </source>
</evidence>
<name>A0ABR9MVE8_9MICO</name>
<gene>
    <name evidence="2" type="ORF">IHE71_03830</name>
</gene>
<dbReference type="RefSeq" id="WP_192861425.1">
    <property type="nucleotide sequence ID" value="NZ_JADAQT010000052.1"/>
</dbReference>
<protein>
    <submittedName>
        <fullName evidence="2">SEC-C domain-containing protein</fullName>
    </submittedName>
</protein>
<keyword evidence="3" id="KW-1185">Reference proteome</keyword>
<dbReference type="Proteomes" id="UP000625527">
    <property type="component" value="Unassembled WGS sequence"/>
</dbReference>
<accession>A0ABR9MVE8</accession>
<feature type="region of interest" description="Disordered" evidence="1">
    <location>
        <begin position="1"/>
        <end position="107"/>
    </location>
</feature>
<dbReference type="Pfam" id="PF02810">
    <property type="entry name" value="SEC-C"/>
    <property type="match status" value="1"/>
</dbReference>
<feature type="non-terminal residue" evidence="2">
    <location>
        <position position="1"/>
    </location>
</feature>